<dbReference type="InterPro" id="IPR052959">
    <property type="entry name" value="Inner_membrane_assoc"/>
</dbReference>
<dbReference type="EMBL" id="SHKM01000001">
    <property type="protein sequence ID" value="RZT90938.1"/>
    <property type="molecule type" value="Genomic_DNA"/>
</dbReference>
<sequence>MSQQELTKRIRANPKFHELKSKRNVFGWTLTVIMLLAYYGYIAIIAFDKALLAQKLSESGVMTVGIPVGVGLILFTVAITGLYVRRANSEFDALTEQIVQEEMKK</sequence>
<proteinExistence type="predicted"/>
<evidence type="ECO:0000256" key="1">
    <source>
        <dbReference type="SAM" id="Phobius"/>
    </source>
</evidence>
<organism evidence="2 3">
    <name type="scientific">Azospira oryzae</name>
    <dbReference type="NCBI Taxonomy" id="146939"/>
    <lineage>
        <taxon>Bacteria</taxon>
        <taxon>Pseudomonadati</taxon>
        <taxon>Pseudomonadota</taxon>
        <taxon>Betaproteobacteria</taxon>
        <taxon>Rhodocyclales</taxon>
        <taxon>Rhodocyclaceae</taxon>
        <taxon>Azospira</taxon>
    </lineage>
</organism>
<feature type="transmembrane region" description="Helical" evidence="1">
    <location>
        <begin position="25"/>
        <end position="47"/>
    </location>
</feature>
<feature type="transmembrane region" description="Helical" evidence="1">
    <location>
        <begin position="59"/>
        <end position="84"/>
    </location>
</feature>
<dbReference type="PANTHER" id="PTHR38598">
    <property type="entry name" value="INNER MEMBRANE PROTEIN YJCH"/>
    <property type="match status" value="1"/>
</dbReference>
<dbReference type="RefSeq" id="WP_014235409.1">
    <property type="nucleotide sequence ID" value="NZ_SHKM01000001.1"/>
</dbReference>
<keyword evidence="1" id="KW-0472">Membrane</keyword>
<reference evidence="2 3" key="1">
    <citation type="submission" date="2019-02" db="EMBL/GenBank/DDBJ databases">
        <title>Genomic Encyclopedia of Type Strains, Phase IV (KMG-IV): sequencing the most valuable type-strain genomes for metagenomic binning, comparative biology and taxonomic classification.</title>
        <authorList>
            <person name="Goeker M."/>
        </authorList>
    </citation>
    <scope>NUCLEOTIDE SEQUENCE [LARGE SCALE GENOMIC DNA]</scope>
    <source>
        <strain evidence="2 3">DSM 21223</strain>
    </source>
</reference>
<dbReference type="PANTHER" id="PTHR38598:SF1">
    <property type="entry name" value="INNER MEMBRANE PROTEIN YJCH"/>
    <property type="match status" value="1"/>
</dbReference>
<evidence type="ECO:0000313" key="3">
    <source>
        <dbReference type="Proteomes" id="UP000292136"/>
    </source>
</evidence>
<keyword evidence="1" id="KW-1133">Transmembrane helix</keyword>
<comment type="caution">
    <text evidence="2">The sequence shown here is derived from an EMBL/GenBank/DDBJ whole genome shotgun (WGS) entry which is preliminary data.</text>
</comment>
<accession>A0ABY0IUY4</accession>
<dbReference type="InterPro" id="IPR007436">
    <property type="entry name" value="DUF485"/>
</dbReference>
<dbReference type="Pfam" id="PF04341">
    <property type="entry name" value="DUF485"/>
    <property type="match status" value="1"/>
</dbReference>
<protein>
    <submittedName>
        <fullName evidence="2">Uncharacterized membrane protein (DUF485 family)</fullName>
    </submittedName>
</protein>
<keyword evidence="3" id="KW-1185">Reference proteome</keyword>
<evidence type="ECO:0000313" key="2">
    <source>
        <dbReference type="EMBL" id="RZT90938.1"/>
    </source>
</evidence>
<dbReference type="Proteomes" id="UP000292136">
    <property type="component" value="Unassembled WGS sequence"/>
</dbReference>
<gene>
    <name evidence="2" type="ORF">EV678_1763</name>
</gene>
<name>A0ABY0IUY4_9RHOO</name>
<keyword evidence="1" id="KW-0812">Transmembrane</keyword>